<dbReference type="InterPro" id="IPR029057">
    <property type="entry name" value="PRTase-like"/>
</dbReference>
<dbReference type="OrthoDB" id="9779910at2"/>
<dbReference type="Gene3D" id="3.40.50.2020">
    <property type="match status" value="1"/>
</dbReference>
<evidence type="ECO:0000259" key="3">
    <source>
        <dbReference type="Pfam" id="PF18912"/>
    </source>
</evidence>
<keyword evidence="4" id="KW-0808">Transferase</keyword>
<dbReference type="EMBL" id="JPRP01000001">
    <property type="protein sequence ID" value="KFE99554.1"/>
    <property type="molecule type" value="Genomic_DNA"/>
</dbReference>
<keyword evidence="5" id="KW-1185">Reference proteome</keyword>
<reference evidence="4 5" key="1">
    <citation type="submission" date="2014-07" db="EMBL/GenBank/DDBJ databases">
        <title>Genome of Chryseobacterium formosense LMG 24722.</title>
        <authorList>
            <person name="Pipes S.E."/>
            <person name="Stropko S.J."/>
            <person name="Newman J.D."/>
        </authorList>
    </citation>
    <scope>NUCLEOTIDE SEQUENCE [LARGE SCALE GENOMIC DNA]</scope>
    <source>
        <strain evidence="4 5">LMG 24722</strain>
    </source>
</reference>
<accession>A0A085Z541</accession>
<proteinExistence type="inferred from homology"/>
<dbReference type="InterPro" id="IPR044005">
    <property type="entry name" value="DZR_2"/>
</dbReference>
<dbReference type="InterPro" id="IPR051910">
    <property type="entry name" value="ComF/GntX_DNA_util-trans"/>
</dbReference>
<feature type="domain" description="Phosphoribosyltransferase" evidence="2">
    <location>
        <begin position="90"/>
        <end position="205"/>
    </location>
</feature>
<dbReference type="eggNOG" id="COG1040">
    <property type="taxonomic scope" value="Bacteria"/>
</dbReference>
<evidence type="ECO:0000259" key="2">
    <source>
        <dbReference type="Pfam" id="PF00156"/>
    </source>
</evidence>
<dbReference type="CDD" id="cd06223">
    <property type="entry name" value="PRTases_typeI"/>
    <property type="match status" value="1"/>
</dbReference>
<organism evidence="4 5">
    <name type="scientific">Chryseobacterium formosense</name>
    <dbReference type="NCBI Taxonomy" id="236814"/>
    <lineage>
        <taxon>Bacteria</taxon>
        <taxon>Pseudomonadati</taxon>
        <taxon>Bacteroidota</taxon>
        <taxon>Flavobacteriia</taxon>
        <taxon>Flavobacteriales</taxon>
        <taxon>Weeksellaceae</taxon>
        <taxon>Chryseobacterium group</taxon>
        <taxon>Chryseobacterium</taxon>
    </lineage>
</organism>
<comment type="caution">
    <text evidence="4">The sequence shown here is derived from an EMBL/GenBank/DDBJ whole genome shotgun (WGS) entry which is preliminary data.</text>
</comment>
<dbReference type="Pfam" id="PF18912">
    <property type="entry name" value="DZR_2"/>
    <property type="match status" value="1"/>
</dbReference>
<dbReference type="STRING" id="236814.IX39_02505"/>
<keyword evidence="4" id="KW-0328">Glycosyltransferase</keyword>
<dbReference type="SUPFAM" id="SSF53271">
    <property type="entry name" value="PRTase-like"/>
    <property type="match status" value="1"/>
</dbReference>
<dbReference type="Proteomes" id="UP000028713">
    <property type="component" value="Unassembled WGS sequence"/>
</dbReference>
<name>A0A085Z541_9FLAO</name>
<gene>
    <name evidence="4" type="ORF">IX39_02505</name>
</gene>
<comment type="similarity">
    <text evidence="1">Belongs to the ComF/GntX family.</text>
</comment>
<evidence type="ECO:0000313" key="5">
    <source>
        <dbReference type="Proteomes" id="UP000028713"/>
    </source>
</evidence>
<sequence length="217" mass="25566">MILDLFFPNRCLGCNRIIEGNLLVCTLCFEQIHFTHHRYFENSYLKEKCKLLFPIEHCFSLMQFEKESLSRKIIHELKYKSREKTGKILAEWTTEKLDFKDEKPDLFVTVPLHSKKLKERGYNQLHVFTETLSEFYKIPFDHHLIKRNHYSKAQALKDKKHRLETENTFSMTTNISGKHILLIDDVFTTGNTLATIAWEILKSGNNKVSVLVMAIDI</sequence>
<feature type="domain" description="Double zinc ribbon" evidence="3">
    <location>
        <begin position="2"/>
        <end position="36"/>
    </location>
</feature>
<evidence type="ECO:0000256" key="1">
    <source>
        <dbReference type="ARBA" id="ARBA00008007"/>
    </source>
</evidence>
<dbReference type="AlphaFoldDB" id="A0A085Z541"/>
<dbReference type="PANTHER" id="PTHR47505:SF1">
    <property type="entry name" value="DNA UTILIZATION PROTEIN YHGH"/>
    <property type="match status" value="1"/>
</dbReference>
<dbReference type="RefSeq" id="WP_034673159.1">
    <property type="nucleotide sequence ID" value="NZ_FPAP01000004.1"/>
</dbReference>
<dbReference type="GO" id="GO:0016757">
    <property type="term" value="F:glycosyltransferase activity"/>
    <property type="evidence" value="ECO:0007669"/>
    <property type="project" value="UniProtKB-KW"/>
</dbReference>
<evidence type="ECO:0000313" key="4">
    <source>
        <dbReference type="EMBL" id="KFE99554.1"/>
    </source>
</evidence>
<dbReference type="InterPro" id="IPR000836">
    <property type="entry name" value="PRTase_dom"/>
</dbReference>
<dbReference type="Pfam" id="PF00156">
    <property type="entry name" value="Pribosyltran"/>
    <property type="match status" value="1"/>
</dbReference>
<dbReference type="PANTHER" id="PTHR47505">
    <property type="entry name" value="DNA UTILIZATION PROTEIN YHGH"/>
    <property type="match status" value="1"/>
</dbReference>
<protein>
    <submittedName>
        <fullName evidence="4">Phosphoribosyltransferase</fullName>
    </submittedName>
</protein>